<feature type="domain" description="NADAR" evidence="1">
    <location>
        <begin position="13"/>
        <end position="171"/>
    </location>
</feature>
<evidence type="ECO:0000313" key="3">
    <source>
        <dbReference type="Proteomes" id="UP001150941"/>
    </source>
</evidence>
<dbReference type="Gene3D" id="1.10.357.40">
    <property type="entry name" value="YbiA-like"/>
    <property type="match status" value="1"/>
</dbReference>
<dbReference type="InterPro" id="IPR012816">
    <property type="entry name" value="NADAR"/>
</dbReference>
<dbReference type="RefSeq" id="XP_058327785.1">
    <property type="nucleotide sequence ID" value="XM_058477440.1"/>
</dbReference>
<dbReference type="AlphaFoldDB" id="A0A9W9NP85"/>
<dbReference type="NCBIfam" id="TIGR02464">
    <property type="entry name" value="ribofla_fusion"/>
    <property type="match status" value="1"/>
</dbReference>
<protein>
    <recommendedName>
        <fullName evidence="1">NADAR domain-containing protein</fullName>
    </recommendedName>
</protein>
<dbReference type="GeneID" id="83204743"/>
<dbReference type="Proteomes" id="UP001150941">
    <property type="component" value="Unassembled WGS sequence"/>
</dbReference>
<organism evidence="2 3">
    <name type="scientific">Penicillium chermesinum</name>
    <dbReference type="NCBI Taxonomy" id="63820"/>
    <lineage>
        <taxon>Eukaryota</taxon>
        <taxon>Fungi</taxon>
        <taxon>Dikarya</taxon>
        <taxon>Ascomycota</taxon>
        <taxon>Pezizomycotina</taxon>
        <taxon>Eurotiomycetes</taxon>
        <taxon>Eurotiomycetidae</taxon>
        <taxon>Eurotiales</taxon>
        <taxon>Aspergillaceae</taxon>
        <taxon>Penicillium</taxon>
    </lineage>
</organism>
<dbReference type="InterPro" id="IPR037238">
    <property type="entry name" value="YbiA-like_sf"/>
</dbReference>
<evidence type="ECO:0000313" key="2">
    <source>
        <dbReference type="EMBL" id="KAJ5223602.1"/>
    </source>
</evidence>
<dbReference type="Pfam" id="PF08719">
    <property type="entry name" value="NADAR"/>
    <property type="match status" value="1"/>
</dbReference>
<dbReference type="CDD" id="cd15457">
    <property type="entry name" value="NADAR"/>
    <property type="match status" value="1"/>
</dbReference>
<reference evidence="2" key="1">
    <citation type="submission" date="2022-11" db="EMBL/GenBank/DDBJ databases">
        <authorList>
            <person name="Petersen C."/>
        </authorList>
    </citation>
    <scope>NUCLEOTIDE SEQUENCE</scope>
    <source>
        <strain evidence="2">IBT 19713</strain>
    </source>
</reference>
<accession>A0A9W9NP85</accession>
<reference evidence="2" key="2">
    <citation type="journal article" date="2023" name="IMA Fungus">
        <title>Comparative genomic study of the Penicillium genus elucidates a diverse pangenome and 15 lateral gene transfer events.</title>
        <authorList>
            <person name="Petersen C."/>
            <person name="Sorensen T."/>
            <person name="Nielsen M.R."/>
            <person name="Sondergaard T.E."/>
            <person name="Sorensen J.L."/>
            <person name="Fitzpatrick D.A."/>
            <person name="Frisvad J.C."/>
            <person name="Nielsen K.L."/>
        </authorList>
    </citation>
    <scope>NUCLEOTIDE SEQUENCE</scope>
    <source>
        <strain evidence="2">IBT 19713</strain>
    </source>
</reference>
<dbReference type="EMBL" id="JAPQKS010000006">
    <property type="protein sequence ID" value="KAJ5223602.1"/>
    <property type="molecule type" value="Genomic_DNA"/>
</dbReference>
<gene>
    <name evidence="2" type="ORF">N7468_008144</name>
</gene>
<comment type="caution">
    <text evidence="2">The sequence shown here is derived from an EMBL/GenBank/DDBJ whole genome shotgun (WGS) entry which is preliminary data.</text>
</comment>
<proteinExistence type="predicted"/>
<keyword evidence="3" id="KW-1185">Reference proteome</keyword>
<name>A0A9W9NP85_9EURO</name>
<sequence length="196" mass="22749">MVNLQLDTSNPVYFWKPAEENGHFGQWWPSSFSWEHEGQTFTYANAEQYMMHRKALLFAGPDHPITEELRTGWKTHPRTLRSLGRKIPNFTDEGWEEHRFAIVVEASYLKFSQNEDLRQKILATGKRELVEASPRDRIWGVGFAAKDAGAQRHRWGLNLLGKALMEARDRLAREISDFYNALKQTKIAHFTATNSE</sequence>
<dbReference type="SUPFAM" id="SSF143990">
    <property type="entry name" value="YbiA-like"/>
    <property type="match status" value="1"/>
</dbReference>
<dbReference type="OrthoDB" id="206452at2759"/>
<evidence type="ECO:0000259" key="1">
    <source>
        <dbReference type="Pfam" id="PF08719"/>
    </source>
</evidence>